<feature type="domain" description="Rhodanese" evidence="5">
    <location>
        <begin position="140"/>
        <end position="229"/>
    </location>
</feature>
<feature type="compositionally biased region" description="Basic and acidic residues" evidence="4">
    <location>
        <begin position="232"/>
        <end position="242"/>
    </location>
</feature>
<dbReference type="SMART" id="SM00418">
    <property type="entry name" value="HTH_ARSR"/>
    <property type="match status" value="1"/>
</dbReference>
<dbReference type="InterPro" id="IPR036388">
    <property type="entry name" value="WH-like_DNA-bd_sf"/>
</dbReference>
<dbReference type="SMART" id="SM00450">
    <property type="entry name" value="RHOD"/>
    <property type="match status" value="1"/>
</dbReference>
<reference evidence="7 8" key="1">
    <citation type="submission" date="2024-07" db="EMBL/GenBank/DDBJ databases">
        <title>Draft Genome Sequence of Ferrimicrobium acidiphilum Strain YE2023, Isolated from a Pulp of Bioleach Reactor.</title>
        <authorList>
            <person name="Elkina Y.A."/>
            <person name="Bulaeva A.G."/>
            <person name="Beletsky A.V."/>
            <person name="Mardanov A.V."/>
        </authorList>
    </citation>
    <scope>NUCLEOTIDE SEQUENCE [LARGE SCALE GENOMIC DNA]</scope>
    <source>
        <strain evidence="7 8">YE2023</strain>
    </source>
</reference>
<protein>
    <submittedName>
        <fullName evidence="7">ArsR/SmtB family transcription factor</fullName>
    </submittedName>
</protein>
<dbReference type="InterPro" id="IPR001763">
    <property type="entry name" value="Rhodanese-like_dom"/>
</dbReference>
<evidence type="ECO:0000256" key="3">
    <source>
        <dbReference type="ARBA" id="ARBA00023163"/>
    </source>
</evidence>
<dbReference type="SUPFAM" id="SSF52821">
    <property type="entry name" value="Rhodanese/Cell cycle control phosphatase"/>
    <property type="match status" value="1"/>
</dbReference>
<gene>
    <name evidence="7" type="ORF">AB6A68_10310</name>
</gene>
<evidence type="ECO:0000313" key="8">
    <source>
        <dbReference type="Proteomes" id="UP001560267"/>
    </source>
</evidence>
<dbReference type="InterPro" id="IPR011991">
    <property type="entry name" value="ArsR-like_HTH"/>
</dbReference>
<evidence type="ECO:0000313" key="7">
    <source>
        <dbReference type="EMBL" id="MEX6430220.1"/>
    </source>
</evidence>
<dbReference type="PROSITE" id="PS50206">
    <property type="entry name" value="RHODANESE_3"/>
    <property type="match status" value="1"/>
</dbReference>
<dbReference type="Gene3D" id="1.10.10.10">
    <property type="entry name" value="Winged helix-like DNA-binding domain superfamily/Winged helix DNA-binding domain"/>
    <property type="match status" value="1"/>
</dbReference>
<dbReference type="InterPro" id="IPR036390">
    <property type="entry name" value="WH_DNA-bd_sf"/>
</dbReference>
<dbReference type="InterPro" id="IPR001845">
    <property type="entry name" value="HTH_ArsR_DNA-bd_dom"/>
</dbReference>
<dbReference type="PANTHER" id="PTHR43132:SF8">
    <property type="entry name" value="HTH-TYPE TRANSCRIPTIONAL REGULATOR KMTR"/>
    <property type="match status" value="1"/>
</dbReference>
<keyword evidence="1" id="KW-0805">Transcription regulation</keyword>
<proteinExistence type="predicted"/>
<evidence type="ECO:0000256" key="2">
    <source>
        <dbReference type="ARBA" id="ARBA00023125"/>
    </source>
</evidence>
<dbReference type="Pfam" id="PF01022">
    <property type="entry name" value="HTH_5"/>
    <property type="match status" value="1"/>
</dbReference>
<dbReference type="CDD" id="cd00158">
    <property type="entry name" value="RHOD"/>
    <property type="match status" value="1"/>
</dbReference>
<dbReference type="RefSeq" id="WP_298387428.1">
    <property type="nucleotide sequence ID" value="NZ_JBFSHR010000041.1"/>
</dbReference>
<keyword evidence="2" id="KW-0238">DNA-binding</keyword>
<dbReference type="Pfam" id="PF00581">
    <property type="entry name" value="Rhodanese"/>
    <property type="match status" value="1"/>
</dbReference>
<dbReference type="Proteomes" id="UP001560267">
    <property type="component" value="Unassembled WGS sequence"/>
</dbReference>
<accession>A0ABV3Y4N1</accession>
<evidence type="ECO:0000256" key="1">
    <source>
        <dbReference type="ARBA" id="ARBA00023015"/>
    </source>
</evidence>
<sequence>MAKDLIGDNDMKDLDAKRAIFDAFAEIATALSAGRRLEIIDVLAQGERSVDAIAIEIGQSRANTSHHLQVLHQAGLVDTRRAGTHIYYRLANQQVETLFGDLRTLTALTQANFDQLTSIYLGAVHEREIIEQDELDRDLQVGNVTILDVRPRPEYRAGHIPGARSLPLAELSNDLITLSPAALVVTYCRGPYCSFSPTAVRILRAAGFDARRLRDGFPEWRRSGRPVATGDAPEHARYPPLT</sequence>
<evidence type="ECO:0000256" key="4">
    <source>
        <dbReference type="SAM" id="MobiDB-lite"/>
    </source>
</evidence>
<dbReference type="NCBIfam" id="NF033788">
    <property type="entry name" value="HTH_metalloreg"/>
    <property type="match status" value="1"/>
</dbReference>
<dbReference type="PANTHER" id="PTHR43132">
    <property type="entry name" value="ARSENICAL RESISTANCE OPERON REPRESSOR ARSR-RELATED"/>
    <property type="match status" value="1"/>
</dbReference>
<dbReference type="InterPro" id="IPR051011">
    <property type="entry name" value="Metal_resp_trans_reg"/>
</dbReference>
<organism evidence="7 8">
    <name type="scientific">Ferrimicrobium acidiphilum</name>
    <dbReference type="NCBI Taxonomy" id="121039"/>
    <lineage>
        <taxon>Bacteria</taxon>
        <taxon>Bacillati</taxon>
        <taxon>Actinomycetota</taxon>
        <taxon>Acidimicrobiia</taxon>
        <taxon>Acidimicrobiales</taxon>
        <taxon>Acidimicrobiaceae</taxon>
        <taxon>Ferrimicrobium</taxon>
    </lineage>
</organism>
<evidence type="ECO:0000259" key="6">
    <source>
        <dbReference type="PROSITE" id="PS50987"/>
    </source>
</evidence>
<dbReference type="PROSITE" id="PS50987">
    <property type="entry name" value="HTH_ARSR_2"/>
    <property type="match status" value="1"/>
</dbReference>
<name>A0ABV3Y4N1_9ACTN</name>
<dbReference type="PRINTS" id="PR00778">
    <property type="entry name" value="HTHARSR"/>
</dbReference>
<keyword evidence="3" id="KW-0804">Transcription</keyword>
<dbReference type="EMBL" id="JBFSHR010000041">
    <property type="protein sequence ID" value="MEX6430220.1"/>
    <property type="molecule type" value="Genomic_DNA"/>
</dbReference>
<dbReference type="Gene3D" id="3.40.250.10">
    <property type="entry name" value="Rhodanese-like domain"/>
    <property type="match status" value="1"/>
</dbReference>
<dbReference type="PROSITE" id="PS00380">
    <property type="entry name" value="RHODANESE_1"/>
    <property type="match status" value="1"/>
</dbReference>
<dbReference type="InterPro" id="IPR036873">
    <property type="entry name" value="Rhodanese-like_dom_sf"/>
</dbReference>
<keyword evidence="8" id="KW-1185">Reference proteome</keyword>
<dbReference type="CDD" id="cd00090">
    <property type="entry name" value="HTH_ARSR"/>
    <property type="match status" value="1"/>
</dbReference>
<feature type="domain" description="HTH arsR-type" evidence="6">
    <location>
        <begin position="16"/>
        <end position="110"/>
    </location>
</feature>
<evidence type="ECO:0000259" key="5">
    <source>
        <dbReference type="PROSITE" id="PS50206"/>
    </source>
</evidence>
<comment type="caution">
    <text evidence="7">The sequence shown here is derived from an EMBL/GenBank/DDBJ whole genome shotgun (WGS) entry which is preliminary data.</text>
</comment>
<dbReference type="InterPro" id="IPR001307">
    <property type="entry name" value="Thiosulphate_STrfase_CS"/>
</dbReference>
<dbReference type="SUPFAM" id="SSF46785">
    <property type="entry name" value="Winged helix' DNA-binding domain"/>
    <property type="match status" value="1"/>
</dbReference>
<feature type="region of interest" description="Disordered" evidence="4">
    <location>
        <begin position="222"/>
        <end position="242"/>
    </location>
</feature>